<dbReference type="Gene3D" id="3.40.50.12230">
    <property type="match status" value="1"/>
</dbReference>
<dbReference type="AlphaFoldDB" id="A0A832W873"/>
<feature type="non-terminal residue" evidence="1">
    <location>
        <position position="1"/>
    </location>
</feature>
<comment type="caution">
    <text evidence="1">The sequence shown here is derived from an EMBL/GenBank/DDBJ whole genome shotgun (WGS) entry which is preliminary data.</text>
</comment>
<protein>
    <submittedName>
        <fullName evidence="1">Uncharacterized protein</fullName>
    </submittedName>
</protein>
<accession>A0A832W873</accession>
<reference evidence="1" key="1">
    <citation type="journal article" date="2020" name="bioRxiv">
        <title>A rank-normalized archaeal taxonomy based on genome phylogeny resolves widespread incomplete and uneven classifications.</title>
        <authorList>
            <person name="Rinke C."/>
            <person name="Chuvochina M."/>
            <person name="Mussig A.J."/>
            <person name="Chaumeil P.-A."/>
            <person name="Waite D.W."/>
            <person name="Whitman W.B."/>
            <person name="Parks D.H."/>
            <person name="Hugenholtz P."/>
        </authorList>
    </citation>
    <scope>NUCLEOTIDE SEQUENCE</scope>
    <source>
        <strain evidence="1">UBA8876</strain>
    </source>
</reference>
<organism evidence="1 2">
    <name type="scientific">Methanosarcina acetivorans</name>
    <dbReference type="NCBI Taxonomy" id="2214"/>
    <lineage>
        <taxon>Archaea</taxon>
        <taxon>Methanobacteriati</taxon>
        <taxon>Methanobacteriota</taxon>
        <taxon>Stenosarchaea group</taxon>
        <taxon>Methanomicrobia</taxon>
        <taxon>Methanosarcinales</taxon>
        <taxon>Methanosarcinaceae</taxon>
        <taxon>Methanosarcina</taxon>
    </lineage>
</organism>
<dbReference type="SUPFAM" id="SSF53328">
    <property type="entry name" value="Formyltransferase"/>
    <property type="match status" value="1"/>
</dbReference>
<proteinExistence type="predicted"/>
<dbReference type="RefSeq" id="WP_281085255.1">
    <property type="nucleotide sequence ID" value="NZ_DUJU01000003.1"/>
</dbReference>
<gene>
    <name evidence="1" type="ORF">HA338_00105</name>
</gene>
<sequence>TGNVIYQERVFLSPGEKFKAIRQKLASAGIKLLRKTMEALENGGVETKKQPVSSPTSRARKVKPEEYNKLIKWEDWSVERVFHFLNGTPKYHSTLLKKSGLYRLVFSLRILDYKKCSTSGYKVGNLYKEKSGYFLACRDGIIYVETKPSLDDSFARIYLLIS</sequence>
<evidence type="ECO:0000313" key="1">
    <source>
        <dbReference type="EMBL" id="HIH92496.1"/>
    </source>
</evidence>
<name>A0A832W873_9EURY</name>
<dbReference type="EMBL" id="DUJU01000003">
    <property type="protein sequence ID" value="HIH92496.1"/>
    <property type="molecule type" value="Genomic_DNA"/>
</dbReference>
<evidence type="ECO:0000313" key="2">
    <source>
        <dbReference type="Proteomes" id="UP000600774"/>
    </source>
</evidence>
<dbReference type="Proteomes" id="UP000600774">
    <property type="component" value="Unassembled WGS sequence"/>
</dbReference>
<dbReference type="InterPro" id="IPR036477">
    <property type="entry name" value="Formyl_transf_N_sf"/>
</dbReference>